<dbReference type="Gene3D" id="2.70.98.10">
    <property type="match status" value="1"/>
</dbReference>
<evidence type="ECO:0000313" key="2">
    <source>
        <dbReference type="Proteomes" id="UP000308705"/>
    </source>
</evidence>
<evidence type="ECO:0000313" key="1">
    <source>
        <dbReference type="EMBL" id="TKK91618.1"/>
    </source>
</evidence>
<sequence>MVIPLTARFDLTLGGRWTSLSGGGREWLWSRPDPARAVVSPGSAFVDVGGLEECVPTVRGLPDHGDAWSRPWTGAPARATVSCDGFELTRVIGEEAGAVVATYRLSADPGFRFVWSAHALLDLGEKARLVAPDGTPVRIYPEAAPLLDVPWPAGAPFLDGHWPAPFGAELDRLGPDDGSAAGAVLRCASVRVEDETDVLDLRVEAPPEVPVGTALWRNLGGFPEDAPYRSIGVEPMLGTVFDVAEAGPGDAAQVPASGELNWRLVVAAERM</sequence>
<evidence type="ECO:0008006" key="3">
    <source>
        <dbReference type="Google" id="ProtNLM"/>
    </source>
</evidence>
<dbReference type="GO" id="GO:0030246">
    <property type="term" value="F:carbohydrate binding"/>
    <property type="evidence" value="ECO:0007669"/>
    <property type="project" value="InterPro"/>
</dbReference>
<dbReference type="EMBL" id="SZQA01000001">
    <property type="protein sequence ID" value="TKK91618.1"/>
    <property type="molecule type" value="Genomic_DNA"/>
</dbReference>
<protein>
    <recommendedName>
        <fullName evidence="3">Galactose mutarotase</fullName>
    </recommendedName>
</protein>
<dbReference type="Proteomes" id="UP000308705">
    <property type="component" value="Unassembled WGS sequence"/>
</dbReference>
<accession>A0A4U3MPJ6</accession>
<dbReference type="OrthoDB" id="3850777at2"/>
<gene>
    <name evidence="1" type="ORF">FDA94_02245</name>
</gene>
<keyword evidence="2" id="KW-1185">Reference proteome</keyword>
<proteinExistence type="predicted"/>
<name>A0A4U3MPJ6_9ACTN</name>
<comment type="caution">
    <text evidence="1">The sequence shown here is derived from an EMBL/GenBank/DDBJ whole genome shotgun (WGS) entry which is preliminary data.</text>
</comment>
<dbReference type="RefSeq" id="WP_137245304.1">
    <property type="nucleotide sequence ID" value="NZ_SZQA01000001.1"/>
</dbReference>
<dbReference type="InterPro" id="IPR014718">
    <property type="entry name" value="GH-type_carb-bd"/>
</dbReference>
<reference evidence="1 2" key="1">
    <citation type="submission" date="2019-04" db="EMBL/GenBank/DDBJ databases">
        <title>Herbidospora sp. NEAU-GS14.nov., a novel actinomycete isolated from soil.</title>
        <authorList>
            <person name="Han L."/>
        </authorList>
    </citation>
    <scope>NUCLEOTIDE SEQUENCE [LARGE SCALE GENOMIC DNA]</scope>
    <source>
        <strain evidence="1 2">NEAU-GS14</strain>
    </source>
</reference>
<organism evidence="1 2">
    <name type="scientific">Herbidospora galbida</name>
    <dbReference type="NCBI Taxonomy" id="2575442"/>
    <lineage>
        <taxon>Bacteria</taxon>
        <taxon>Bacillati</taxon>
        <taxon>Actinomycetota</taxon>
        <taxon>Actinomycetes</taxon>
        <taxon>Streptosporangiales</taxon>
        <taxon>Streptosporangiaceae</taxon>
        <taxon>Herbidospora</taxon>
    </lineage>
</organism>
<dbReference type="AlphaFoldDB" id="A0A4U3MPJ6"/>